<dbReference type="AlphaFoldDB" id="A0A432UZZ9"/>
<feature type="compositionally biased region" description="Basic and acidic residues" evidence="1">
    <location>
        <begin position="41"/>
        <end position="60"/>
    </location>
</feature>
<sequence length="60" mass="7098">MADDKSKREKHERPPLAHDDDYGFRHLAERNGITTDQVRGLLDRHGNDHDRYSRETDKPK</sequence>
<dbReference type="OrthoDB" id="8238029at2"/>
<dbReference type="EMBL" id="RKST01000044">
    <property type="protein sequence ID" value="RUM95428.1"/>
    <property type="molecule type" value="Genomic_DNA"/>
</dbReference>
<comment type="caution">
    <text evidence="2">The sequence shown here is derived from an EMBL/GenBank/DDBJ whole genome shotgun (WGS) entry which is preliminary data.</text>
</comment>
<protein>
    <submittedName>
        <fullName evidence="2">DUF3606 domain-containing protein</fullName>
    </submittedName>
</protein>
<proteinExistence type="predicted"/>
<feature type="compositionally biased region" description="Basic and acidic residues" evidence="1">
    <location>
        <begin position="1"/>
        <end position="29"/>
    </location>
</feature>
<keyword evidence="3" id="KW-1185">Reference proteome</keyword>
<reference evidence="2 3" key="1">
    <citation type="submission" date="2018-11" db="EMBL/GenBank/DDBJ databases">
        <title>Pseudaminobacter arsenicus sp. nov., an arsenic-resistant bacterium isolated from arsenic-rich aquifers.</title>
        <authorList>
            <person name="Mu Y."/>
        </authorList>
    </citation>
    <scope>NUCLEOTIDE SEQUENCE [LARGE SCALE GENOMIC DNA]</scope>
    <source>
        <strain evidence="2 3">CB3</strain>
    </source>
</reference>
<evidence type="ECO:0000256" key="1">
    <source>
        <dbReference type="SAM" id="MobiDB-lite"/>
    </source>
</evidence>
<name>A0A432UZZ9_9HYPH</name>
<feature type="region of interest" description="Disordered" evidence="1">
    <location>
        <begin position="1"/>
        <end position="60"/>
    </location>
</feature>
<gene>
    <name evidence="2" type="ORF">EET67_23380</name>
</gene>
<accession>A0A432UZZ9</accession>
<evidence type="ECO:0000313" key="3">
    <source>
        <dbReference type="Proteomes" id="UP000281647"/>
    </source>
</evidence>
<evidence type="ECO:0000313" key="2">
    <source>
        <dbReference type="EMBL" id="RUM95428.1"/>
    </source>
</evidence>
<organism evidence="2 3">
    <name type="scientific">Borborobacter arsenicus</name>
    <dbReference type="NCBI Taxonomy" id="1851146"/>
    <lineage>
        <taxon>Bacteria</taxon>
        <taxon>Pseudomonadati</taxon>
        <taxon>Pseudomonadota</taxon>
        <taxon>Alphaproteobacteria</taxon>
        <taxon>Hyphomicrobiales</taxon>
        <taxon>Phyllobacteriaceae</taxon>
        <taxon>Borborobacter</taxon>
    </lineage>
</organism>
<dbReference type="Proteomes" id="UP000281647">
    <property type="component" value="Unassembled WGS sequence"/>
</dbReference>